<dbReference type="Proteomes" id="UP001595947">
    <property type="component" value="Unassembled WGS sequence"/>
</dbReference>
<evidence type="ECO:0000256" key="4">
    <source>
        <dbReference type="ARBA" id="ARBA00022679"/>
    </source>
</evidence>
<reference evidence="7" key="1">
    <citation type="journal article" date="2019" name="Int. J. Syst. Evol. Microbiol.">
        <title>The Global Catalogue of Microorganisms (GCM) 10K type strain sequencing project: providing services to taxonomists for standard genome sequencing and annotation.</title>
        <authorList>
            <consortium name="The Broad Institute Genomics Platform"/>
            <consortium name="The Broad Institute Genome Sequencing Center for Infectious Disease"/>
            <person name="Wu L."/>
            <person name="Ma J."/>
        </authorList>
    </citation>
    <scope>NUCLEOTIDE SEQUENCE [LARGE SCALE GENOMIC DNA]</scope>
    <source>
        <strain evidence="7">CGMCC 4.7093</strain>
    </source>
</reference>
<feature type="domain" description="Glycosyltransferase 2-like" evidence="5">
    <location>
        <begin position="87"/>
        <end position="212"/>
    </location>
</feature>
<dbReference type="InterPro" id="IPR029044">
    <property type="entry name" value="Nucleotide-diphossugar_trans"/>
</dbReference>
<proteinExistence type="inferred from homology"/>
<keyword evidence="3" id="KW-0328">Glycosyltransferase</keyword>
<evidence type="ECO:0000256" key="3">
    <source>
        <dbReference type="ARBA" id="ARBA00022676"/>
    </source>
</evidence>
<dbReference type="InterPro" id="IPR001173">
    <property type="entry name" value="Glyco_trans_2-like"/>
</dbReference>
<dbReference type="SUPFAM" id="SSF53448">
    <property type="entry name" value="Nucleotide-diphospho-sugar transferases"/>
    <property type="match status" value="1"/>
</dbReference>
<dbReference type="Pfam" id="PF00535">
    <property type="entry name" value="Glycos_transf_2"/>
    <property type="match status" value="1"/>
</dbReference>
<sequence length="504" mass="53585">MTTPRLPDGWTVRPDPRTWRVDGGATWIGGSPPRVLRLSAAARRHLVGPELVVADATTAALARLLSDAGVAHPVPSPVDAPGPADVTVVVPVKDRTDELDRLLAAVRATAPGVGIVVVDDGSADPAATEAVVERHGGRVVRHRTSRGPSAGRNTGARAGAAPVIAFLDSDVVPEQGWLETLLGHLGDPAVGVVAPRIAAWSHGGPENAVTRYERRRSSLDLGERPAPVTARSRVAYVPSAALVVRREAFGDGFREDMPVAEDVDLVWRIAAAGWRLRYEPAARVAHEHRAAVRAWLGRKAFYGTGAAPLARQHPRRVPPVALAPWTAGAVTLLGVQRRWSTAAAGVVTLVATARLARGLRKPGEPWAVWRQRWHIADIQRQRRAIADTLTGPAPLAAVLAPWGLGGALWQAAGALTRHWWPAAALGAIVSRRVRRALLLAAVAEGLADWLRFRDPGAGPLDALAHLAAHRADDVAYGAGLWWGAWRHRTLAPLLPDLSGKGPDA</sequence>
<dbReference type="InterPro" id="IPR023981">
    <property type="entry name" value="MftF"/>
</dbReference>
<evidence type="ECO:0000313" key="7">
    <source>
        <dbReference type="Proteomes" id="UP001595947"/>
    </source>
</evidence>
<organism evidence="6 7">
    <name type="scientific">Actinomycetospora atypica</name>
    <dbReference type="NCBI Taxonomy" id="1290095"/>
    <lineage>
        <taxon>Bacteria</taxon>
        <taxon>Bacillati</taxon>
        <taxon>Actinomycetota</taxon>
        <taxon>Actinomycetes</taxon>
        <taxon>Pseudonocardiales</taxon>
        <taxon>Pseudonocardiaceae</taxon>
        <taxon>Actinomycetospora</taxon>
    </lineage>
</organism>
<comment type="similarity">
    <text evidence="2">Belongs to the glycosyltransferase 2 family.</text>
</comment>
<evidence type="ECO:0000313" key="6">
    <source>
        <dbReference type="EMBL" id="MFC5065574.1"/>
    </source>
</evidence>
<comment type="pathway">
    <text evidence="1">Cell wall biogenesis; cell wall polysaccharide biosynthesis.</text>
</comment>
<comment type="caution">
    <text evidence="6">The sequence shown here is derived from an EMBL/GenBank/DDBJ whole genome shotgun (WGS) entry which is preliminary data.</text>
</comment>
<keyword evidence="4" id="KW-0808">Transferase</keyword>
<gene>
    <name evidence="6" type="primary">mftF</name>
    <name evidence="6" type="ORF">ACFPBZ_25380</name>
</gene>
<evidence type="ECO:0000256" key="2">
    <source>
        <dbReference type="ARBA" id="ARBA00006739"/>
    </source>
</evidence>
<name>A0ABV9YTV3_9PSEU</name>
<dbReference type="EMBL" id="JBHSIV010000040">
    <property type="protein sequence ID" value="MFC5065574.1"/>
    <property type="molecule type" value="Genomic_DNA"/>
</dbReference>
<dbReference type="PANTHER" id="PTHR43179:SF12">
    <property type="entry name" value="GALACTOFURANOSYLTRANSFERASE GLFT2"/>
    <property type="match status" value="1"/>
</dbReference>
<dbReference type="RefSeq" id="WP_378038902.1">
    <property type="nucleotide sequence ID" value="NZ_JBHSIV010000040.1"/>
</dbReference>
<evidence type="ECO:0000259" key="5">
    <source>
        <dbReference type="Pfam" id="PF00535"/>
    </source>
</evidence>
<dbReference type="PANTHER" id="PTHR43179">
    <property type="entry name" value="RHAMNOSYLTRANSFERASE WBBL"/>
    <property type="match status" value="1"/>
</dbReference>
<dbReference type="NCBIfam" id="TIGR03965">
    <property type="entry name" value="mycofact_glyco"/>
    <property type="match status" value="1"/>
</dbReference>
<evidence type="ECO:0000256" key="1">
    <source>
        <dbReference type="ARBA" id="ARBA00004776"/>
    </source>
</evidence>
<dbReference type="Gene3D" id="3.90.550.10">
    <property type="entry name" value="Spore Coat Polysaccharide Biosynthesis Protein SpsA, Chain A"/>
    <property type="match status" value="1"/>
</dbReference>
<keyword evidence="7" id="KW-1185">Reference proteome</keyword>
<accession>A0ABV9YTV3</accession>
<protein>
    <submittedName>
        <fullName evidence="6">Mycofactocin biosynthesis glycosyltransferase MftF</fullName>
    </submittedName>
</protein>